<accession>A0A365Y3J3</accession>
<keyword evidence="2" id="KW-1185">Reference proteome</keyword>
<gene>
    <name evidence="1" type="ORF">DF182_11490</name>
</gene>
<organism evidence="1 2">
    <name type="scientific">Chitinophaga flava</name>
    <dbReference type="NCBI Taxonomy" id="2259036"/>
    <lineage>
        <taxon>Bacteria</taxon>
        <taxon>Pseudomonadati</taxon>
        <taxon>Bacteroidota</taxon>
        <taxon>Chitinophagia</taxon>
        <taxon>Chitinophagales</taxon>
        <taxon>Chitinophagaceae</taxon>
        <taxon>Chitinophaga</taxon>
    </lineage>
</organism>
<dbReference type="RefSeq" id="WP_113615758.1">
    <property type="nucleotide sequence ID" value="NZ_QFFJ01000001.1"/>
</dbReference>
<sequence>MIKDVTHIDLFETLLSGEIGDQYYDLHNDFECIRITYSLAEKKLELRFINDDYKLIISFHDARLGYCNFNPTKPGKGNDMDLFYRGRFEMNNNLHEMTTAGEYYFYLSFLEGDSLEIFSKQVLLELSRLNA</sequence>
<evidence type="ECO:0000313" key="1">
    <source>
        <dbReference type="EMBL" id="RBL93163.1"/>
    </source>
</evidence>
<dbReference type="OrthoDB" id="709193at2"/>
<dbReference type="AlphaFoldDB" id="A0A365Y3J3"/>
<reference evidence="1 2" key="1">
    <citation type="submission" date="2018-05" db="EMBL/GenBank/DDBJ databases">
        <title>Chitinophaga sp. K3CV102501T nov., isolated from isolated from a monsoon evergreen broad-leaved forest soil.</title>
        <authorList>
            <person name="Lv Y."/>
        </authorList>
    </citation>
    <scope>NUCLEOTIDE SEQUENCE [LARGE SCALE GENOMIC DNA]</scope>
    <source>
        <strain evidence="1 2">GDMCC 1.1325</strain>
    </source>
</reference>
<dbReference type="EMBL" id="QFFJ01000001">
    <property type="protein sequence ID" value="RBL93163.1"/>
    <property type="molecule type" value="Genomic_DNA"/>
</dbReference>
<proteinExistence type="predicted"/>
<evidence type="ECO:0000313" key="2">
    <source>
        <dbReference type="Proteomes" id="UP000253410"/>
    </source>
</evidence>
<comment type="caution">
    <text evidence="1">The sequence shown here is derived from an EMBL/GenBank/DDBJ whole genome shotgun (WGS) entry which is preliminary data.</text>
</comment>
<protein>
    <submittedName>
        <fullName evidence="1">Uncharacterized protein</fullName>
    </submittedName>
</protein>
<name>A0A365Y3J3_9BACT</name>
<dbReference type="Proteomes" id="UP000253410">
    <property type="component" value="Unassembled WGS sequence"/>
</dbReference>